<gene>
    <name evidence="8" type="ORF">LTR77_004633</name>
</gene>
<dbReference type="EMBL" id="JAVRRT010000006">
    <property type="protein sequence ID" value="KAK5171488.1"/>
    <property type="molecule type" value="Genomic_DNA"/>
</dbReference>
<dbReference type="GeneID" id="89925978"/>
<feature type="region of interest" description="Disordered" evidence="6">
    <location>
        <begin position="1"/>
        <end position="27"/>
    </location>
</feature>
<protein>
    <recommendedName>
        <fullName evidence="7">Xylanolytic transcriptional activator regulatory domain-containing protein</fullName>
    </recommendedName>
</protein>
<name>A0AAV9PH92_9PEZI</name>
<dbReference type="PANTHER" id="PTHR47338">
    <property type="entry name" value="ZN(II)2CYS6 TRANSCRIPTION FACTOR (EUROFUNG)-RELATED"/>
    <property type="match status" value="1"/>
</dbReference>
<accession>A0AAV9PH92</accession>
<dbReference type="GO" id="GO:0003677">
    <property type="term" value="F:DNA binding"/>
    <property type="evidence" value="ECO:0007669"/>
    <property type="project" value="InterPro"/>
</dbReference>
<dbReference type="InterPro" id="IPR007219">
    <property type="entry name" value="XnlR_reg_dom"/>
</dbReference>
<keyword evidence="9" id="KW-1185">Reference proteome</keyword>
<reference evidence="8 9" key="1">
    <citation type="submission" date="2023-08" db="EMBL/GenBank/DDBJ databases">
        <title>Black Yeasts Isolated from many extreme environments.</title>
        <authorList>
            <person name="Coleine C."/>
            <person name="Stajich J.E."/>
            <person name="Selbmann L."/>
        </authorList>
    </citation>
    <scope>NUCLEOTIDE SEQUENCE [LARGE SCALE GENOMIC DNA]</scope>
    <source>
        <strain evidence="8 9">CCFEE 5935</strain>
    </source>
</reference>
<evidence type="ECO:0000256" key="3">
    <source>
        <dbReference type="ARBA" id="ARBA00023015"/>
    </source>
</evidence>
<dbReference type="GO" id="GO:0006351">
    <property type="term" value="P:DNA-templated transcription"/>
    <property type="evidence" value="ECO:0007669"/>
    <property type="project" value="InterPro"/>
</dbReference>
<dbReference type="PANTHER" id="PTHR47338:SF23">
    <property type="entry name" value="ZN(II)2CYS6 TRANSCRIPTION FACTOR (EUROFUNG)"/>
    <property type="match status" value="1"/>
</dbReference>
<evidence type="ECO:0000256" key="2">
    <source>
        <dbReference type="ARBA" id="ARBA00022723"/>
    </source>
</evidence>
<evidence type="ECO:0000313" key="8">
    <source>
        <dbReference type="EMBL" id="KAK5171488.1"/>
    </source>
</evidence>
<evidence type="ECO:0000313" key="9">
    <source>
        <dbReference type="Proteomes" id="UP001337655"/>
    </source>
</evidence>
<evidence type="ECO:0000256" key="4">
    <source>
        <dbReference type="ARBA" id="ARBA00023163"/>
    </source>
</evidence>
<comment type="subcellular location">
    <subcellularLocation>
        <location evidence="1">Nucleus</location>
    </subcellularLocation>
</comment>
<dbReference type="GO" id="GO:0000981">
    <property type="term" value="F:DNA-binding transcription factor activity, RNA polymerase II-specific"/>
    <property type="evidence" value="ECO:0007669"/>
    <property type="project" value="InterPro"/>
</dbReference>
<evidence type="ECO:0000256" key="5">
    <source>
        <dbReference type="ARBA" id="ARBA00023242"/>
    </source>
</evidence>
<feature type="compositionally biased region" description="Polar residues" evidence="6">
    <location>
        <begin position="1"/>
        <end position="12"/>
    </location>
</feature>
<evidence type="ECO:0000259" key="7">
    <source>
        <dbReference type="Pfam" id="PF04082"/>
    </source>
</evidence>
<dbReference type="RefSeq" id="XP_064660516.1">
    <property type="nucleotide sequence ID" value="XM_064801886.1"/>
</dbReference>
<dbReference type="GO" id="GO:0005634">
    <property type="term" value="C:nucleus"/>
    <property type="evidence" value="ECO:0007669"/>
    <property type="project" value="UniProtKB-SubCell"/>
</dbReference>
<dbReference type="AlphaFoldDB" id="A0AAV9PH92"/>
<evidence type="ECO:0000256" key="6">
    <source>
        <dbReference type="SAM" id="MobiDB-lite"/>
    </source>
</evidence>
<dbReference type="InterPro" id="IPR050815">
    <property type="entry name" value="TF_fung"/>
</dbReference>
<keyword evidence="5" id="KW-0539">Nucleus</keyword>
<dbReference type="CDD" id="cd12148">
    <property type="entry name" value="fungal_TF_MHR"/>
    <property type="match status" value="1"/>
</dbReference>
<feature type="domain" description="Xylanolytic transcriptional activator regulatory" evidence="7">
    <location>
        <begin position="28"/>
        <end position="178"/>
    </location>
</feature>
<dbReference type="Pfam" id="PF04082">
    <property type="entry name" value="Fungal_trans"/>
    <property type="match status" value="1"/>
</dbReference>
<dbReference type="GO" id="GO:0008270">
    <property type="term" value="F:zinc ion binding"/>
    <property type="evidence" value="ECO:0007669"/>
    <property type="project" value="InterPro"/>
</dbReference>
<dbReference type="Proteomes" id="UP001337655">
    <property type="component" value="Unassembled WGS sequence"/>
</dbReference>
<keyword evidence="4" id="KW-0804">Transcription</keyword>
<organism evidence="8 9">
    <name type="scientific">Saxophila tyrrhenica</name>
    <dbReference type="NCBI Taxonomy" id="1690608"/>
    <lineage>
        <taxon>Eukaryota</taxon>
        <taxon>Fungi</taxon>
        <taxon>Dikarya</taxon>
        <taxon>Ascomycota</taxon>
        <taxon>Pezizomycotina</taxon>
        <taxon>Dothideomycetes</taxon>
        <taxon>Dothideomycetidae</taxon>
        <taxon>Mycosphaerellales</taxon>
        <taxon>Extremaceae</taxon>
        <taxon>Saxophila</taxon>
    </lineage>
</organism>
<proteinExistence type="predicted"/>
<comment type="caution">
    <text evidence="8">The sequence shown here is derived from an EMBL/GenBank/DDBJ whole genome shotgun (WGS) entry which is preliminary data.</text>
</comment>
<keyword evidence="2" id="KW-0479">Metal-binding</keyword>
<sequence length="230" mass="26299">MARTVEQMQLSVEGTDGTQEEHSYKRPTVSRTTFLNAPATWIESEERRRIFWTVFLMDRFCSVATGLTNADVHRRLPCEGALWEAGKPVRTPFFGVASRTSAAVVDTESTITTTERQTTDNEEVQCMGGFAFSIEAMENLNLVTTFFLRQSTRFQNAKEAQIWLMQFKELDIRLVRWRLFLPTQWAEASSPDINGGMDPNLVLAHLAHNAACFSYTKVWPTLQRSCLLYR</sequence>
<evidence type="ECO:0000256" key="1">
    <source>
        <dbReference type="ARBA" id="ARBA00004123"/>
    </source>
</evidence>
<keyword evidence="3" id="KW-0805">Transcription regulation</keyword>